<protein>
    <submittedName>
        <fullName evidence="2">Outer membrane beta-barrel protein</fullName>
    </submittedName>
</protein>
<dbReference type="EMBL" id="CP122539">
    <property type="protein sequence ID" value="WGH75686.1"/>
    <property type="molecule type" value="Genomic_DNA"/>
</dbReference>
<sequence length="203" mass="22727">MRSFLCIGLFFISSLSIGQIREKGTIELTPIIGYSASYHIHSFVFASPPVPGIQLGVYGNYFLNERWSLRSGLLYQKMGTEKIDFSILKDDYSEKTNYITLPVTINYHFGGKRNWYANNGIFMGILTSAEANYNDGNGFVDIKDTTNPIQIGISNGIGYKFKISPKFIVAIDNSNMVGLTKTNKERIGVNFYVSLNLGVVFKI</sequence>
<reference evidence="2 3" key="1">
    <citation type="submission" date="2023-04" db="EMBL/GenBank/DDBJ databases">
        <title>Tenacibaculum tangerinum sp. nov., isolated from sea tidal flat of South Korea.</title>
        <authorList>
            <person name="Lee S.H."/>
            <person name="Kim J.-J."/>
        </authorList>
    </citation>
    <scope>NUCLEOTIDE SEQUENCE [LARGE SCALE GENOMIC DNA]</scope>
    <source>
        <strain evidence="2 3">GRR-S3-23</strain>
    </source>
</reference>
<evidence type="ECO:0000313" key="3">
    <source>
        <dbReference type="Proteomes" id="UP001232001"/>
    </source>
</evidence>
<evidence type="ECO:0000313" key="2">
    <source>
        <dbReference type="EMBL" id="WGH75686.1"/>
    </source>
</evidence>
<keyword evidence="3" id="KW-1185">Reference proteome</keyword>
<dbReference type="RefSeq" id="WP_279651560.1">
    <property type="nucleotide sequence ID" value="NZ_CP122539.1"/>
</dbReference>
<feature type="domain" description="Outer membrane protein beta-barrel" evidence="1">
    <location>
        <begin position="51"/>
        <end position="173"/>
    </location>
</feature>
<proteinExistence type="predicted"/>
<name>A0ABY8L2L4_9FLAO</name>
<dbReference type="InterPro" id="IPR011250">
    <property type="entry name" value="OMP/PagP_B-barrel"/>
</dbReference>
<gene>
    <name evidence="2" type="ORF">P8625_00555</name>
</gene>
<evidence type="ECO:0000259" key="1">
    <source>
        <dbReference type="Pfam" id="PF13568"/>
    </source>
</evidence>
<dbReference type="Pfam" id="PF13568">
    <property type="entry name" value="OMP_b-brl_2"/>
    <property type="match status" value="1"/>
</dbReference>
<dbReference type="InterPro" id="IPR025665">
    <property type="entry name" value="Beta-barrel_OMP_2"/>
</dbReference>
<dbReference type="SUPFAM" id="SSF56925">
    <property type="entry name" value="OMPA-like"/>
    <property type="match status" value="1"/>
</dbReference>
<accession>A0ABY8L2L4</accession>
<dbReference type="Proteomes" id="UP001232001">
    <property type="component" value="Chromosome"/>
</dbReference>
<organism evidence="2 3">
    <name type="scientific">Tenacibaculum tangerinum</name>
    <dbReference type="NCBI Taxonomy" id="3038772"/>
    <lineage>
        <taxon>Bacteria</taxon>
        <taxon>Pseudomonadati</taxon>
        <taxon>Bacteroidota</taxon>
        <taxon>Flavobacteriia</taxon>
        <taxon>Flavobacteriales</taxon>
        <taxon>Flavobacteriaceae</taxon>
        <taxon>Tenacibaculum</taxon>
    </lineage>
</organism>
<dbReference type="Gene3D" id="2.40.160.20">
    <property type="match status" value="1"/>
</dbReference>